<organism evidence="1 2">
    <name type="scientific">Desulfuromonas acetoxidans (strain DSM 684 / 11070)</name>
    <dbReference type="NCBI Taxonomy" id="281689"/>
    <lineage>
        <taxon>Bacteria</taxon>
        <taxon>Pseudomonadati</taxon>
        <taxon>Thermodesulfobacteriota</taxon>
        <taxon>Desulfuromonadia</taxon>
        <taxon>Desulfuromonadales</taxon>
        <taxon>Desulfuromonadaceae</taxon>
        <taxon>Desulfuromonas</taxon>
    </lineage>
</organism>
<dbReference type="InterPro" id="IPR021388">
    <property type="entry name" value="DUF3024"/>
</dbReference>
<dbReference type="EMBL" id="AAEW02000012">
    <property type="protein sequence ID" value="EAT15308.1"/>
    <property type="molecule type" value="Genomic_DNA"/>
</dbReference>
<protein>
    <recommendedName>
        <fullName evidence="3">DUF3024 domain-containing protein</fullName>
    </recommendedName>
</protein>
<reference evidence="1" key="1">
    <citation type="submission" date="2006-05" db="EMBL/GenBank/DDBJ databases">
        <title>Annotation of the draft genome assembly of Desulfuromonas acetoxidans DSM 684.</title>
        <authorList>
            <consortium name="US DOE Joint Genome Institute (JGI-ORNL)"/>
            <person name="Larimer F."/>
            <person name="Land M."/>
            <person name="Hauser L."/>
        </authorList>
    </citation>
    <scope>NUCLEOTIDE SEQUENCE [LARGE SCALE GENOMIC DNA]</scope>
    <source>
        <strain evidence="1">DSM 684</strain>
    </source>
</reference>
<name>Q1JY98_DESA6</name>
<evidence type="ECO:0000313" key="1">
    <source>
        <dbReference type="EMBL" id="EAT15308.1"/>
    </source>
</evidence>
<comment type="caution">
    <text evidence="1">The sequence shown here is derived from an EMBL/GenBank/DDBJ whole genome shotgun (WGS) entry which is preliminary data.</text>
</comment>
<accession>Q1JY98</accession>
<dbReference type="Pfam" id="PF11225">
    <property type="entry name" value="DUF3024"/>
    <property type="match status" value="1"/>
</dbReference>
<evidence type="ECO:0000313" key="2">
    <source>
        <dbReference type="Proteomes" id="UP000005695"/>
    </source>
</evidence>
<keyword evidence="2" id="KW-1185">Reference proteome</keyword>
<dbReference type="Proteomes" id="UP000005695">
    <property type="component" value="Unassembled WGS sequence"/>
</dbReference>
<reference evidence="1" key="2">
    <citation type="submission" date="2006-05" db="EMBL/GenBank/DDBJ databases">
        <title>Sequencing of the draft genome and assembly of Desulfuromonas acetoxidans DSM 684.</title>
        <authorList>
            <consortium name="US DOE Joint Genome Institute (JGI-PGF)"/>
            <person name="Copeland A."/>
            <person name="Lucas S."/>
            <person name="Lapidus A."/>
            <person name="Barry K."/>
            <person name="Detter J.C."/>
            <person name="Glavina del Rio T."/>
            <person name="Hammon N."/>
            <person name="Israni S."/>
            <person name="Dalin E."/>
            <person name="Tice H."/>
            <person name="Bruce D."/>
            <person name="Pitluck S."/>
            <person name="Richardson P."/>
        </authorList>
    </citation>
    <scope>NUCLEOTIDE SEQUENCE [LARGE SCALE GENOMIC DNA]</scope>
    <source>
        <strain evidence="1">DSM 684</strain>
    </source>
</reference>
<dbReference type="OrthoDB" id="1362002at2"/>
<dbReference type="RefSeq" id="WP_006001281.1">
    <property type="nucleotide sequence ID" value="NZ_AAEW02000012.1"/>
</dbReference>
<dbReference type="AlphaFoldDB" id="Q1JY98"/>
<gene>
    <name evidence="1" type="ORF">Dace_1277</name>
</gene>
<proteinExistence type="predicted"/>
<sequence length="114" mass="13742">MAFSEFELKRIDKVIGGLCREKTPDTLRDRLRYDYLVRDNEVFITEIRPHWKDPQKKTETGVARLIYVSDQQLWTLYWQRVNLQWVPYESHFEDRVLDALIKEVNKDAFGVFFG</sequence>
<evidence type="ECO:0008006" key="3">
    <source>
        <dbReference type="Google" id="ProtNLM"/>
    </source>
</evidence>